<evidence type="ECO:0000313" key="2">
    <source>
        <dbReference type="Proteomes" id="UP000276215"/>
    </source>
</evidence>
<dbReference type="EMBL" id="ML120352">
    <property type="protein sequence ID" value="RPB05665.1"/>
    <property type="molecule type" value="Genomic_DNA"/>
</dbReference>
<reference evidence="1 2" key="1">
    <citation type="journal article" date="2018" name="Nat. Ecol. Evol.">
        <title>Pezizomycetes genomes reveal the molecular basis of ectomycorrhizal truffle lifestyle.</title>
        <authorList>
            <person name="Murat C."/>
            <person name="Payen T."/>
            <person name="Noel B."/>
            <person name="Kuo A."/>
            <person name="Morin E."/>
            <person name="Chen J."/>
            <person name="Kohler A."/>
            <person name="Krizsan K."/>
            <person name="Balestrini R."/>
            <person name="Da Silva C."/>
            <person name="Montanini B."/>
            <person name="Hainaut M."/>
            <person name="Levati E."/>
            <person name="Barry K.W."/>
            <person name="Belfiori B."/>
            <person name="Cichocki N."/>
            <person name="Clum A."/>
            <person name="Dockter R.B."/>
            <person name="Fauchery L."/>
            <person name="Guy J."/>
            <person name="Iotti M."/>
            <person name="Le Tacon F."/>
            <person name="Lindquist E.A."/>
            <person name="Lipzen A."/>
            <person name="Malagnac F."/>
            <person name="Mello A."/>
            <person name="Molinier V."/>
            <person name="Miyauchi S."/>
            <person name="Poulain J."/>
            <person name="Riccioni C."/>
            <person name="Rubini A."/>
            <person name="Sitrit Y."/>
            <person name="Splivallo R."/>
            <person name="Traeger S."/>
            <person name="Wang M."/>
            <person name="Zifcakova L."/>
            <person name="Wipf D."/>
            <person name="Zambonelli A."/>
            <person name="Paolocci F."/>
            <person name="Nowrousian M."/>
            <person name="Ottonello S."/>
            <person name="Baldrian P."/>
            <person name="Spatafora J.W."/>
            <person name="Henrissat B."/>
            <person name="Nagy L.G."/>
            <person name="Aury J.M."/>
            <person name="Wincker P."/>
            <person name="Grigoriev I.V."/>
            <person name="Bonfante P."/>
            <person name="Martin F.M."/>
        </authorList>
    </citation>
    <scope>NUCLEOTIDE SEQUENCE [LARGE SCALE GENOMIC DNA]</scope>
    <source>
        <strain evidence="1 2">120613-1</strain>
    </source>
</reference>
<name>A0A3N4KIK1_9PEZI</name>
<sequence>MAVPSLHGIIVTRSLFKLRFAHSTTPLLCITNGQNYLVNVWEKLLAWCKLGDRQGVARHGPLECPYSSTLSQHKYCTRVLGVGKKSGELLAAKYIINTANSSPDLPFTPGIRYLKKYWHKKGLTKIRWGNITTPLEFSNKEKLGNT</sequence>
<protein>
    <submittedName>
        <fullName evidence="1">Uncharacterized protein</fullName>
    </submittedName>
</protein>
<keyword evidence="2" id="KW-1185">Reference proteome</keyword>
<accession>A0A3N4KIK1</accession>
<dbReference type="AlphaFoldDB" id="A0A3N4KIK1"/>
<evidence type="ECO:0000313" key="1">
    <source>
        <dbReference type="EMBL" id="RPB05665.1"/>
    </source>
</evidence>
<dbReference type="Proteomes" id="UP000276215">
    <property type="component" value="Unassembled WGS sequence"/>
</dbReference>
<organism evidence="1 2">
    <name type="scientific">Choiromyces venosus 120613-1</name>
    <dbReference type="NCBI Taxonomy" id="1336337"/>
    <lineage>
        <taxon>Eukaryota</taxon>
        <taxon>Fungi</taxon>
        <taxon>Dikarya</taxon>
        <taxon>Ascomycota</taxon>
        <taxon>Pezizomycotina</taxon>
        <taxon>Pezizomycetes</taxon>
        <taxon>Pezizales</taxon>
        <taxon>Tuberaceae</taxon>
        <taxon>Choiromyces</taxon>
    </lineage>
</organism>
<proteinExistence type="predicted"/>
<gene>
    <name evidence="1" type="ORF">L873DRAFT_1797383</name>
</gene>